<accession>F6FJQ0</accession>
<organism evidence="1 2">
    <name type="scientific">Mycoplasma haemofelis (strain Ohio2)</name>
    <dbReference type="NCBI Taxonomy" id="859194"/>
    <lineage>
        <taxon>Bacteria</taxon>
        <taxon>Bacillati</taxon>
        <taxon>Mycoplasmatota</taxon>
        <taxon>Mollicutes</taxon>
        <taxon>Mycoplasmataceae</taxon>
        <taxon>Mycoplasma</taxon>
    </lineage>
</organism>
<dbReference type="KEGG" id="mhf:MHF_1164"/>
<reference evidence="1 2" key="1">
    <citation type="journal article" date="2011" name="J. Bacteriol.">
        <title>Complete genome sequences of two hemotropic Mycoplasmas, Mycoplasma haemofelis strain Ohio2 and Mycoplasma suis strain Illinois.</title>
        <authorList>
            <person name="Messick J.B."/>
            <person name="Santos A.P."/>
            <person name="Guimaraes A.M."/>
        </authorList>
    </citation>
    <scope>NUCLEOTIDE SEQUENCE [LARGE SCALE GENOMIC DNA]</scope>
    <source>
        <strain evidence="1 2">Ohio2</strain>
    </source>
</reference>
<evidence type="ECO:0000313" key="1">
    <source>
        <dbReference type="EMBL" id="AEG73405.1"/>
    </source>
</evidence>
<dbReference type="AlphaFoldDB" id="F6FJQ0"/>
<protein>
    <submittedName>
        <fullName evidence="1">Uncharacterized protein</fullName>
    </submittedName>
</protein>
<dbReference type="EMBL" id="CP002808">
    <property type="protein sequence ID" value="AEG73405.1"/>
    <property type="molecule type" value="Genomic_DNA"/>
</dbReference>
<evidence type="ECO:0000313" key="2">
    <source>
        <dbReference type="Proteomes" id="UP000007952"/>
    </source>
</evidence>
<dbReference type="HOGENOM" id="CLU_111546_2_0_14"/>
<gene>
    <name evidence="1" type="ordered locus">MHF_1164</name>
</gene>
<dbReference type="BioCyc" id="MHAE859194:G1GR7-1157-MONOMER"/>
<proteinExistence type="predicted"/>
<reference key="2">
    <citation type="submission" date="2011-05" db="EMBL/GenBank/DDBJ databases">
        <title>The Genome of Mycoplasma haemofelis Strain Ohio2, a pathogenic hemoplasma of the cat.</title>
        <authorList>
            <person name="Santos A.P."/>
            <person name="Guimaraes A.M.S."/>
            <person name="SanMiguel P.J."/>
            <person name="Martin S.W."/>
            <person name="Messick J.B."/>
        </authorList>
    </citation>
    <scope>NUCLEOTIDE SEQUENCE</scope>
    <source>
        <strain>Ohio2</strain>
    </source>
</reference>
<dbReference type="STRING" id="859194.MHF_1164"/>
<sequence>MSYAFVKTAIVGGATATTGGGIVASTLVFSESKSNPTTTYSKTASHLENEEILPQLPESLDSPKAPICTIYEAKERIEESGSKKFKELLKKFSTKEEFFKELESRPSSGGESFKTEIDNACNNQHNKRNVNGNVYVWYGKLNQSQTWIYSLEMNNQTDWVQESGVTKTFETQRT</sequence>
<name>F6FJQ0_MYCHI</name>
<dbReference type="Proteomes" id="UP000007952">
    <property type="component" value="Chromosome"/>
</dbReference>